<reference evidence="8 9" key="1">
    <citation type="submission" date="2021-03" db="EMBL/GenBank/DDBJ databases">
        <title>Genomic Encyclopedia of Type Strains, Phase IV (KMG-IV): sequencing the most valuable type-strain genomes for metagenomic binning, comparative biology and taxonomic classification.</title>
        <authorList>
            <person name="Goeker M."/>
        </authorList>
    </citation>
    <scope>NUCLEOTIDE SEQUENCE [LARGE SCALE GENOMIC DNA]</scope>
    <source>
        <strain evidence="8 9">DSM 13372</strain>
    </source>
</reference>
<feature type="transmembrane region" description="Helical" evidence="7">
    <location>
        <begin position="56"/>
        <end position="78"/>
    </location>
</feature>
<dbReference type="NCBIfam" id="NF006519">
    <property type="entry name" value="PRK08965.1-3"/>
    <property type="match status" value="1"/>
</dbReference>
<dbReference type="PANTHER" id="PTHR34584">
    <property type="entry name" value="NA(+)/H(+) ANTIPORTER SUBUNIT E1"/>
    <property type="match status" value="1"/>
</dbReference>
<keyword evidence="6 7" id="KW-0472">Membrane</keyword>
<keyword evidence="5 7" id="KW-1133">Transmembrane helix</keyword>
<name>A0ABS4QWY1_9HYPH</name>
<dbReference type="RefSeq" id="WP_209601408.1">
    <property type="nucleotide sequence ID" value="NZ_JAGILA010000002.1"/>
</dbReference>
<dbReference type="PIRSF" id="PIRSF019239">
    <property type="entry name" value="MrpE"/>
    <property type="match status" value="1"/>
</dbReference>
<evidence type="ECO:0000256" key="7">
    <source>
        <dbReference type="SAM" id="Phobius"/>
    </source>
</evidence>
<organism evidence="8 9">
    <name type="scientific">Sinorhizobium kostiense</name>
    <dbReference type="NCBI Taxonomy" id="76747"/>
    <lineage>
        <taxon>Bacteria</taxon>
        <taxon>Pseudomonadati</taxon>
        <taxon>Pseudomonadota</taxon>
        <taxon>Alphaproteobacteria</taxon>
        <taxon>Hyphomicrobiales</taxon>
        <taxon>Rhizobiaceae</taxon>
        <taxon>Sinorhizobium/Ensifer group</taxon>
        <taxon>Sinorhizobium</taxon>
    </lineage>
</organism>
<dbReference type="InterPro" id="IPR002758">
    <property type="entry name" value="Cation_antiport_E"/>
</dbReference>
<evidence type="ECO:0000313" key="8">
    <source>
        <dbReference type="EMBL" id="MBP2235165.1"/>
    </source>
</evidence>
<protein>
    <submittedName>
        <fullName evidence="8">Multicomponent Na+:H+ antiporter subunit E</fullName>
    </submittedName>
</protein>
<keyword evidence="9" id="KW-1185">Reference proteome</keyword>
<comment type="subcellular location">
    <subcellularLocation>
        <location evidence="1">Cell membrane</location>
        <topology evidence="1">Multi-pass membrane protein</topology>
    </subcellularLocation>
</comment>
<comment type="caution">
    <text evidence="8">The sequence shown here is derived from an EMBL/GenBank/DDBJ whole genome shotgun (WGS) entry which is preliminary data.</text>
</comment>
<gene>
    <name evidence="8" type="ORF">J2Z31_001657</name>
</gene>
<evidence type="ECO:0000256" key="3">
    <source>
        <dbReference type="ARBA" id="ARBA00022475"/>
    </source>
</evidence>
<keyword evidence="3" id="KW-1003">Cell membrane</keyword>
<sequence>MKFLAINIILTVIWGAISASFTPANLMLGFAVGALSLWLIRRELQPVTYPLRPLRLALLIALFFKELAVSATKVAILVMRERMALKPGIFAYPLTVRSDFEITLLANLITLTPGTLSVDVSPDRKTLYVHALDCADPGALRQDIARGFERRIREAFER</sequence>
<evidence type="ECO:0000256" key="6">
    <source>
        <dbReference type="ARBA" id="ARBA00023136"/>
    </source>
</evidence>
<evidence type="ECO:0000256" key="4">
    <source>
        <dbReference type="ARBA" id="ARBA00022692"/>
    </source>
</evidence>
<evidence type="ECO:0000256" key="2">
    <source>
        <dbReference type="ARBA" id="ARBA00006228"/>
    </source>
</evidence>
<keyword evidence="4 7" id="KW-0812">Transmembrane</keyword>
<dbReference type="PANTHER" id="PTHR34584:SF1">
    <property type="entry name" value="NA(+)_H(+) ANTIPORTER SUBUNIT E1"/>
    <property type="match status" value="1"/>
</dbReference>
<comment type="similarity">
    <text evidence="2">Belongs to the CPA3 antiporters (TC 2.A.63) subunit E family.</text>
</comment>
<proteinExistence type="inferred from homology"/>
<dbReference type="Proteomes" id="UP000730739">
    <property type="component" value="Unassembled WGS sequence"/>
</dbReference>
<evidence type="ECO:0000313" key="9">
    <source>
        <dbReference type="Proteomes" id="UP000730739"/>
    </source>
</evidence>
<evidence type="ECO:0000256" key="1">
    <source>
        <dbReference type="ARBA" id="ARBA00004651"/>
    </source>
</evidence>
<dbReference type="EMBL" id="JAGILA010000002">
    <property type="protein sequence ID" value="MBP2235165.1"/>
    <property type="molecule type" value="Genomic_DNA"/>
</dbReference>
<feature type="transmembrane region" description="Helical" evidence="7">
    <location>
        <begin position="12"/>
        <end position="40"/>
    </location>
</feature>
<accession>A0ABS4QWY1</accession>
<dbReference type="Pfam" id="PF01899">
    <property type="entry name" value="MNHE"/>
    <property type="match status" value="1"/>
</dbReference>
<evidence type="ECO:0000256" key="5">
    <source>
        <dbReference type="ARBA" id="ARBA00022989"/>
    </source>
</evidence>